<keyword evidence="2" id="KW-1185">Reference proteome</keyword>
<reference evidence="1 2" key="1">
    <citation type="submission" date="2019-05" db="EMBL/GenBank/DDBJ databases">
        <title>Another draft genome of Portunus trituberculatus and its Hox gene families provides insights of decapod evolution.</title>
        <authorList>
            <person name="Jeong J.-H."/>
            <person name="Song I."/>
            <person name="Kim S."/>
            <person name="Choi T."/>
            <person name="Kim D."/>
            <person name="Ryu S."/>
            <person name="Kim W."/>
        </authorList>
    </citation>
    <scope>NUCLEOTIDE SEQUENCE [LARGE SCALE GENOMIC DNA]</scope>
    <source>
        <tissue evidence="1">Muscle</tissue>
    </source>
</reference>
<dbReference type="AlphaFoldDB" id="A0A5B7GFN6"/>
<gene>
    <name evidence="1" type="ORF">E2C01_050138</name>
</gene>
<evidence type="ECO:0000313" key="2">
    <source>
        <dbReference type="Proteomes" id="UP000324222"/>
    </source>
</evidence>
<sequence>MNSFPSRLTQQSCNIQGNENSSIFCTPKATKGTERGNHEPSSVCFDPETRQDKVLNGCFQLAWFGPLVRAVVNEVVLGQLGVGLDWAPRAICVRDGLGVLLFYVVQERGEYSPSLSQLVTPAGEEQQPHVHPSHPNLTKCIWEPQKTSRMRRSYASGSLAPRYRSP</sequence>
<evidence type="ECO:0000313" key="1">
    <source>
        <dbReference type="EMBL" id="MPC56185.1"/>
    </source>
</evidence>
<accession>A0A5B7GFN6</accession>
<name>A0A5B7GFN6_PORTR</name>
<comment type="caution">
    <text evidence="1">The sequence shown here is derived from an EMBL/GenBank/DDBJ whole genome shotgun (WGS) entry which is preliminary data.</text>
</comment>
<proteinExistence type="predicted"/>
<protein>
    <submittedName>
        <fullName evidence="1">Uncharacterized protein</fullName>
    </submittedName>
</protein>
<organism evidence="1 2">
    <name type="scientific">Portunus trituberculatus</name>
    <name type="common">Swimming crab</name>
    <name type="synonym">Neptunus trituberculatus</name>
    <dbReference type="NCBI Taxonomy" id="210409"/>
    <lineage>
        <taxon>Eukaryota</taxon>
        <taxon>Metazoa</taxon>
        <taxon>Ecdysozoa</taxon>
        <taxon>Arthropoda</taxon>
        <taxon>Crustacea</taxon>
        <taxon>Multicrustacea</taxon>
        <taxon>Malacostraca</taxon>
        <taxon>Eumalacostraca</taxon>
        <taxon>Eucarida</taxon>
        <taxon>Decapoda</taxon>
        <taxon>Pleocyemata</taxon>
        <taxon>Brachyura</taxon>
        <taxon>Eubrachyura</taxon>
        <taxon>Portunoidea</taxon>
        <taxon>Portunidae</taxon>
        <taxon>Portuninae</taxon>
        <taxon>Portunus</taxon>
    </lineage>
</organism>
<dbReference type="EMBL" id="VSRR010013757">
    <property type="protein sequence ID" value="MPC56185.1"/>
    <property type="molecule type" value="Genomic_DNA"/>
</dbReference>
<dbReference type="Proteomes" id="UP000324222">
    <property type="component" value="Unassembled WGS sequence"/>
</dbReference>